<accession>A0ABQ0L8S9</accession>
<sequence length="228" mass="24390">MGKASAESAFRQLSISGLVSDATDHYQQPLAFAPRGAHGLDAREWAASSDACPIRPYNGAWASLGDTSLAPSTLLRLERQAVLGRTTLDAELRQSYMSPTWPRTLAKPISISTSISTSASATASSDILPSSSAISSNAALPVPTAVDGTESHFAVVALATVLGLILLSIAIFFVGRQIGVSLFIGQHEFGRERIGLRNRRWDCCLSLRHTIHSSAQYCTSSLYFKAIH</sequence>
<keyword evidence="1" id="KW-0472">Membrane</keyword>
<reference evidence="2" key="1">
    <citation type="submission" date="2014-09" db="EMBL/GenBank/DDBJ databases">
        <title>Genome sequence of the luminous mushroom Mycena chlorophos for searching fungal bioluminescence genes.</title>
        <authorList>
            <person name="Tanaka Y."/>
            <person name="Kasuga D."/>
            <person name="Oba Y."/>
            <person name="Hase S."/>
            <person name="Sato K."/>
            <person name="Oba Y."/>
            <person name="Sakakibara Y."/>
        </authorList>
    </citation>
    <scope>NUCLEOTIDE SEQUENCE</scope>
</reference>
<gene>
    <name evidence="2" type="ORF">MCHLO_05022</name>
</gene>
<protein>
    <submittedName>
        <fullName evidence="2">Uncharacterized protein</fullName>
    </submittedName>
</protein>
<name>A0ABQ0L8S9_MYCCL</name>
<dbReference type="EMBL" id="DF843703">
    <property type="protein sequence ID" value="GAT47564.1"/>
    <property type="molecule type" value="Genomic_DNA"/>
</dbReference>
<proteinExistence type="predicted"/>
<feature type="transmembrane region" description="Helical" evidence="1">
    <location>
        <begin position="153"/>
        <end position="174"/>
    </location>
</feature>
<evidence type="ECO:0000313" key="2">
    <source>
        <dbReference type="EMBL" id="GAT47564.1"/>
    </source>
</evidence>
<keyword evidence="1" id="KW-1133">Transmembrane helix</keyword>
<evidence type="ECO:0000256" key="1">
    <source>
        <dbReference type="SAM" id="Phobius"/>
    </source>
</evidence>
<evidence type="ECO:0000313" key="3">
    <source>
        <dbReference type="Proteomes" id="UP000815677"/>
    </source>
</evidence>
<organism evidence="2 3">
    <name type="scientific">Mycena chlorophos</name>
    <name type="common">Agaric fungus</name>
    <name type="synonym">Agaricus chlorophos</name>
    <dbReference type="NCBI Taxonomy" id="658473"/>
    <lineage>
        <taxon>Eukaryota</taxon>
        <taxon>Fungi</taxon>
        <taxon>Dikarya</taxon>
        <taxon>Basidiomycota</taxon>
        <taxon>Agaricomycotina</taxon>
        <taxon>Agaricomycetes</taxon>
        <taxon>Agaricomycetidae</taxon>
        <taxon>Agaricales</taxon>
        <taxon>Marasmiineae</taxon>
        <taxon>Mycenaceae</taxon>
        <taxon>Mycena</taxon>
    </lineage>
</organism>
<keyword evidence="3" id="KW-1185">Reference proteome</keyword>
<keyword evidence="1" id="KW-0812">Transmembrane</keyword>
<dbReference type="Proteomes" id="UP000815677">
    <property type="component" value="Unassembled WGS sequence"/>
</dbReference>